<evidence type="ECO:0000313" key="3">
    <source>
        <dbReference type="Proteomes" id="UP000610966"/>
    </source>
</evidence>
<evidence type="ECO:0000313" key="2">
    <source>
        <dbReference type="EMBL" id="GIH72542.1"/>
    </source>
</evidence>
<dbReference type="RefSeq" id="WP_204018205.1">
    <property type="nucleotide sequence ID" value="NZ_BOOG01000054.1"/>
</dbReference>
<accession>A0A8J3W1A6</accession>
<name>A0A8J3W1A6_9ACTN</name>
<feature type="transmembrane region" description="Helical" evidence="1">
    <location>
        <begin position="216"/>
        <end position="241"/>
    </location>
</feature>
<keyword evidence="3" id="KW-1185">Reference proteome</keyword>
<feature type="transmembrane region" description="Helical" evidence="1">
    <location>
        <begin position="7"/>
        <end position="29"/>
    </location>
</feature>
<organism evidence="2 3">
    <name type="scientific">Sphaerimonospora thailandensis</name>
    <dbReference type="NCBI Taxonomy" id="795644"/>
    <lineage>
        <taxon>Bacteria</taxon>
        <taxon>Bacillati</taxon>
        <taxon>Actinomycetota</taxon>
        <taxon>Actinomycetes</taxon>
        <taxon>Streptosporangiales</taxon>
        <taxon>Streptosporangiaceae</taxon>
        <taxon>Sphaerimonospora</taxon>
    </lineage>
</organism>
<protein>
    <submittedName>
        <fullName evidence="2">Uncharacterized protein</fullName>
    </submittedName>
</protein>
<keyword evidence="1" id="KW-0812">Transmembrane</keyword>
<reference evidence="2" key="1">
    <citation type="submission" date="2021-01" db="EMBL/GenBank/DDBJ databases">
        <title>Whole genome shotgun sequence of Sphaerimonospora thailandensis NBRC 107569.</title>
        <authorList>
            <person name="Komaki H."/>
            <person name="Tamura T."/>
        </authorList>
    </citation>
    <scope>NUCLEOTIDE SEQUENCE</scope>
    <source>
        <strain evidence="2">NBRC 107569</strain>
    </source>
</reference>
<feature type="transmembrane region" description="Helical" evidence="1">
    <location>
        <begin position="142"/>
        <end position="159"/>
    </location>
</feature>
<dbReference type="Proteomes" id="UP000610966">
    <property type="component" value="Unassembled WGS sequence"/>
</dbReference>
<feature type="transmembrane region" description="Helical" evidence="1">
    <location>
        <begin position="171"/>
        <end position="189"/>
    </location>
</feature>
<dbReference type="EMBL" id="BOOG01000054">
    <property type="protein sequence ID" value="GIH72542.1"/>
    <property type="molecule type" value="Genomic_DNA"/>
</dbReference>
<keyword evidence="1" id="KW-1133">Transmembrane helix</keyword>
<evidence type="ECO:0000256" key="1">
    <source>
        <dbReference type="SAM" id="Phobius"/>
    </source>
</evidence>
<keyword evidence="1" id="KW-0472">Membrane</keyword>
<comment type="caution">
    <text evidence="2">The sequence shown here is derived from an EMBL/GenBank/DDBJ whole genome shotgun (WGS) entry which is preliminary data.</text>
</comment>
<gene>
    <name evidence="2" type="ORF">Mth01_47950</name>
</gene>
<proteinExistence type="predicted"/>
<sequence>MREPYRIVGLWVRVILLVVLLWGGLVTVLSETPRDRAVADFQAALRTGRVTYVIYRGDNSHLNGLRWSTSPLLWYRLTDPWNLTYTKHDLQRDLSTLPLGTELPSTELPSMGRAGPVVRDVSAHNNGTGLFPGWPFRVPVPHLSWTVRFAWIVTFLIMLGTARPRVGNRWAWFWLFTVGQVGAVMFLFSEPRPLSYGLEPQRSAHTGRMGGGQGCAMAIGLSFVVSVIVAWALAGVVHTLLDMLAFP</sequence>
<dbReference type="AlphaFoldDB" id="A0A8J3W1A6"/>